<keyword evidence="7 9" id="KW-0807">Transducer</keyword>
<keyword evidence="14" id="KW-1185">Reference proteome</keyword>
<dbReference type="Pfam" id="PF02743">
    <property type="entry name" value="dCache_1"/>
    <property type="match status" value="1"/>
</dbReference>
<dbReference type="PROSITE" id="PS50885">
    <property type="entry name" value="HAMP"/>
    <property type="match status" value="1"/>
</dbReference>
<evidence type="ECO:0000259" key="12">
    <source>
        <dbReference type="PROSITE" id="PS50885"/>
    </source>
</evidence>
<sequence>MGMKNKFLVLIAVIAAILIIVSGIGYYNSQKQLTESIESRLAMIVDQQAYEVDSWMMSKANKMTMIADTFLHMPEDIINAKGSVMGLANDKDVQNFYNGRENGLFIRSNEADILPPDYNPTTRGWYVNAKNSGTLIFTDVYMDIGTKKNVISAAVPYKDAMGKTQGVLAMDISLDIMNEIAKNINIDKHGKGFIIDKAGVVIAQGEGGIEEKDMQESELFKSHWQEMQTNDKGNFEVNVNGQKMIFSYAKVEHMGWIVGIMVEESFVYSDLATMKINYTIITIISIIVLLVLGLRFSNMITKPIIMLTNSAEKMSNGDLQGEKLQVTTNDEIGTLVKAFNTMSDNLRDLIRQVSGSSEMIAASSEELTASAHQSAEAANHVAGTVVNVAEGMQNQMVTLEATSSEVAGVANEVAQVADQTNKVSEISNKTATEAQQGQKLMSDAIEQMTQIEKTVVDSAEVVARLGENSKQIGQIVDTISGIAGQTNLLALNAAIEAARAGEQGRGFAVVAEEVRKLAEQSQNATQEITNLITSIQKDTMQAVEAMDNGSKEVKAGSESIREVGSAFKAILNMVQEITDNMGTVAQSVKQVSTGSEKIVESIEKVNKVSHQATDQAQSISAATQQQSASTEEIASSSRSLAQMAEDMQTMINKFKI</sequence>
<dbReference type="PANTHER" id="PTHR32089:SF112">
    <property type="entry name" value="LYSOZYME-LIKE PROTEIN-RELATED"/>
    <property type="match status" value="1"/>
</dbReference>
<dbReference type="InterPro" id="IPR029151">
    <property type="entry name" value="Sensor-like_sf"/>
</dbReference>
<dbReference type="PROSITE" id="PS50111">
    <property type="entry name" value="CHEMOTAXIS_TRANSDUC_2"/>
    <property type="match status" value="1"/>
</dbReference>
<dbReference type="Proteomes" id="UP001243623">
    <property type="component" value="Chromosome"/>
</dbReference>
<evidence type="ECO:0000256" key="7">
    <source>
        <dbReference type="ARBA" id="ARBA00023224"/>
    </source>
</evidence>
<dbReference type="CDD" id="cd12912">
    <property type="entry name" value="PDC2_MCP_like"/>
    <property type="match status" value="1"/>
</dbReference>
<dbReference type="SMART" id="SM00283">
    <property type="entry name" value="MA"/>
    <property type="match status" value="1"/>
</dbReference>
<proteinExistence type="inferred from homology"/>
<dbReference type="Gene3D" id="1.10.8.500">
    <property type="entry name" value="HAMP domain in histidine kinase"/>
    <property type="match status" value="1"/>
</dbReference>
<keyword evidence="3" id="KW-0145">Chemotaxis</keyword>
<evidence type="ECO:0000256" key="4">
    <source>
        <dbReference type="ARBA" id="ARBA00022692"/>
    </source>
</evidence>
<evidence type="ECO:0000256" key="8">
    <source>
        <dbReference type="ARBA" id="ARBA00029447"/>
    </source>
</evidence>
<reference evidence="13" key="1">
    <citation type="submission" date="2023-03" db="EMBL/GenBank/DDBJ databases">
        <title>Selenobaculum gbiensis gen. nov. sp. nov., a new bacterium isolated from the gut microbiota of IBD patient.</title>
        <authorList>
            <person name="Yeo S."/>
            <person name="Park H."/>
            <person name="Huh C.S."/>
        </authorList>
    </citation>
    <scope>NUCLEOTIDE SEQUENCE</scope>
    <source>
        <strain evidence="13">ICN-92133</strain>
    </source>
</reference>
<organism evidence="13 14">
    <name type="scientific">Selenobaculum gibii</name>
    <dbReference type="NCBI Taxonomy" id="3054208"/>
    <lineage>
        <taxon>Bacteria</taxon>
        <taxon>Bacillati</taxon>
        <taxon>Bacillota</taxon>
        <taxon>Negativicutes</taxon>
        <taxon>Selenomonadales</taxon>
        <taxon>Selenomonadaceae</taxon>
        <taxon>Selenobaculum</taxon>
    </lineage>
</organism>
<dbReference type="FunFam" id="1.10.287.950:FF:000001">
    <property type="entry name" value="Methyl-accepting chemotaxis sensory transducer"/>
    <property type="match status" value="1"/>
</dbReference>
<dbReference type="SUPFAM" id="SSF58104">
    <property type="entry name" value="Methyl-accepting chemotaxis protein (MCP) signaling domain"/>
    <property type="match status" value="1"/>
</dbReference>
<dbReference type="EMBL" id="CP120678">
    <property type="protein sequence ID" value="WIW70047.1"/>
    <property type="molecule type" value="Genomic_DNA"/>
</dbReference>
<feature type="domain" description="Methyl-accepting transducer" evidence="11">
    <location>
        <begin position="370"/>
        <end position="641"/>
    </location>
</feature>
<dbReference type="Pfam" id="PF00015">
    <property type="entry name" value="MCPsignal"/>
    <property type="match status" value="1"/>
</dbReference>
<dbReference type="AlphaFoldDB" id="A0A9Y2AH53"/>
<evidence type="ECO:0000259" key="11">
    <source>
        <dbReference type="PROSITE" id="PS50111"/>
    </source>
</evidence>
<dbReference type="SUPFAM" id="SSF103190">
    <property type="entry name" value="Sensory domain-like"/>
    <property type="match status" value="1"/>
</dbReference>
<dbReference type="KEGG" id="sgbi:P3F81_09065"/>
<keyword evidence="6 10" id="KW-0472">Membrane</keyword>
<accession>A0A9Y2AH53</accession>
<feature type="transmembrane region" description="Helical" evidence="10">
    <location>
        <begin position="276"/>
        <end position="296"/>
    </location>
</feature>
<keyword evidence="4 10" id="KW-0812">Transmembrane</keyword>
<dbReference type="CDD" id="cd06225">
    <property type="entry name" value="HAMP"/>
    <property type="match status" value="1"/>
</dbReference>
<dbReference type="Gene3D" id="3.30.450.20">
    <property type="entry name" value="PAS domain"/>
    <property type="match status" value="2"/>
</dbReference>
<dbReference type="InterPro" id="IPR033479">
    <property type="entry name" value="dCache_1"/>
</dbReference>
<dbReference type="GO" id="GO:0006935">
    <property type="term" value="P:chemotaxis"/>
    <property type="evidence" value="ECO:0007669"/>
    <property type="project" value="UniProtKB-KW"/>
</dbReference>
<evidence type="ECO:0000256" key="1">
    <source>
        <dbReference type="ARBA" id="ARBA00004651"/>
    </source>
</evidence>
<dbReference type="InterPro" id="IPR003660">
    <property type="entry name" value="HAMP_dom"/>
</dbReference>
<evidence type="ECO:0000256" key="5">
    <source>
        <dbReference type="ARBA" id="ARBA00022989"/>
    </source>
</evidence>
<evidence type="ECO:0000256" key="3">
    <source>
        <dbReference type="ARBA" id="ARBA00022500"/>
    </source>
</evidence>
<feature type="domain" description="HAMP" evidence="12">
    <location>
        <begin position="298"/>
        <end position="351"/>
    </location>
</feature>
<dbReference type="CDD" id="cd12913">
    <property type="entry name" value="PDC1_MCP_like"/>
    <property type="match status" value="1"/>
</dbReference>
<comment type="similarity">
    <text evidence="8">Belongs to the methyl-accepting chemotaxis (MCP) protein family.</text>
</comment>
<dbReference type="GO" id="GO:0007165">
    <property type="term" value="P:signal transduction"/>
    <property type="evidence" value="ECO:0007669"/>
    <property type="project" value="UniProtKB-KW"/>
</dbReference>
<dbReference type="InterPro" id="IPR004089">
    <property type="entry name" value="MCPsignal_dom"/>
</dbReference>
<comment type="subcellular location">
    <subcellularLocation>
        <location evidence="1">Cell membrane</location>
        <topology evidence="1">Multi-pass membrane protein</topology>
    </subcellularLocation>
</comment>
<evidence type="ECO:0000256" key="6">
    <source>
        <dbReference type="ARBA" id="ARBA00023136"/>
    </source>
</evidence>
<evidence type="ECO:0000256" key="10">
    <source>
        <dbReference type="SAM" id="Phobius"/>
    </source>
</evidence>
<evidence type="ECO:0000313" key="13">
    <source>
        <dbReference type="EMBL" id="WIW70047.1"/>
    </source>
</evidence>
<dbReference type="SMART" id="SM00304">
    <property type="entry name" value="HAMP"/>
    <property type="match status" value="2"/>
</dbReference>
<evidence type="ECO:0000256" key="9">
    <source>
        <dbReference type="PROSITE-ProRule" id="PRU00284"/>
    </source>
</evidence>
<dbReference type="Gene3D" id="1.10.287.950">
    <property type="entry name" value="Methyl-accepting chemotaxis protein"/>
    <property type="match status" value="1"/>
</dbReference>
<evidence type="ECO:0000313" key="14">
    <source>
        <dbReference type="Proteomes" id="UP001243623"/>
    </source>
</evidence>
<evidence type="ECO:0000256" key="2">
    <source>
        <dbReference type="ARBA" id="ARBA00022475"/>
    </source>
</evidence>
<gene>
    <name evidence="13" type="ORF">P3F81_09065</name>
</gene>
<dbReference type="PANTHER" id="PTHR32089">
    <property type="entry name" value="METHYL-ACCEPTING CHEMOTAXIS PROTEIN MCPB"/>
    <property type="match status" value="1"/>
</dbReference>
<dbReference type="CDD" id="cd11386">
    <property type="entry name" value="MCP_signal"/>
    <property type="match status" value="1"/>
</dbReference>
<dbReference type="RefSeq" id="WP_147670418.1">
    <property type="nucleotide sequence ID" value="NZ_CP120678.1"/>
</dbReference>
<protein>
    <submittedName>
        <fullName evidence="13">Methyl-accepting chemotaxis protein</fullName>
    </submittedName>
</protein>
<dbReference type="Pfam" id="PF00672">
    <property type="entry name" value="HAMP"/>
    <property type="match status" value="1"/>
</dbReference>
<keyword evidence="2" id="KW-1003">Cell membrane</keyword>
<keyword evidence="5 10" id="KW-1133">Transmembrane helix</keyword>
<name>A0A9Y2AH53_9FIRM</name>
<dbReference type="GO" id="GO:0005886">
    <property type="term" value="C:plasma membrane"/>
    <property type="evidence" value="ECO:0007669"/>
    <property type="project" value="UniProtKB-SubCell"/>
</dbReference>